<feature type="transmembrane region" description="Helical" evidence="2">
    <location>
        <begin position="363"/>
        <end position="387"/>
    </location>
</feature>
<sequence length="819" mass="91563">VNVLYFIKYCSKWKDNCNETLKTTEQAIYLIGLVPFTNYTIEVTVRATYNGNVTGYPSDISVSSVTSMEDVPGGVPKIPRGAFWINNDVITIFWHPIEPKLRHGYVTYHAFMEEPEFSLPKTKTETSATFEYTNNDVTRYYVRSKTTSENMSLPIPYIDVHGKSIRPPHPSWNVSMDNGTVIFQWLNEGVEHSHTVFWCRRNPASLCQGELNSVEIPKGVNNFTMSNVPDPGTQLFGLSVENDLSSSGIEWAECSHNLNIQPTEAPNNFGFTEKQEPESLQVRWDPYTCDKYSGIVTGYDIRYCNQAECKVANVPFGLEFIYTIRQLEGGQGYNVTIRAVNNIGRSPNSKRITRIVASQRPKVIIVMIVLGCILLFVLVCLGIWQTIRWMENYAKRTKQNITIPEHANDRRDNVHHLVNTSSYVAYRNDSGYCTISVTGSYGSDPPLDMEPDVIIYKDVEKTTAGQSNGQNKSGIRHDVTFDDNTNSCLDDHPLHQENNTAPGGIATTRPLAPEGQTQVDVVPHRMQTVPMPGDYCATTTDVNTTSTLFDHAKDQDDNRNSREKSVEVDVGLPRMRIVPIYDDYCAIALHDNKSLFKNTERQRSNNNSEKFIAMKPPSIGESDDDQQNAVDLTAKDSGGVTTGLRVPRSPRSSVTSLPNFINAFNTDTPLQRLNENANSTVDANEQNGQQQQNGETNKALTGSSEQIVPHDKRVNTVCLTSPFMNETPQTIYGGNTSIGTAENFLTDKSSAKNSKLLESNGYLPHDCIPQNKDDEIPLAQDDEGYVSHALVQANNNITKEIGKERKCMVQRADSGYTEF</sequence>
<dbReference type="EMBL" id="CAIIXF020000004">
    <property type="protein sequence ID" value="CAH1781621.1"/>
    <property type="molecule type" value="Genomic_DNA"/>
</dbReference>
<dbReference type="InterPro" id="IPR036116">
    <property type="entry name" value="FN3_sf"/>
</dbReference>
<organism evidence="3 4">
    <name type="scientific">Owenia fusiformis</name>
    <name type="common">Polychaete worm</name>
    <dbReference type="NCBI Taxonomy" id="6347"/>
    <lineage>
        <taxon>Eukaryota</taxon>
        <taxon>Metazoa</taxon>
        <taxon>Spiralia</taxon>
        <taxon>Lophotrochozoa</taxon>
        <taxon>Annelida</taxon>
        <taxon>Polychaeta</taxon>
        <taxon>Sedentaria</taxon>
        <taxon>Canalipalpata</taxon>
        <taxon>Sabellida</taxon>
        <taxon>Oweniida</taxon>
        <taxon>Oweniidae</taxon>
        <taxon>Owenia</taxon>
    </lineage>
</organism>
<feature type="region of interest" description="Disordered" evidence="1">
    <location>
        <begin position="680"/>
        <end position="704"/>
    </location>
</feature>
<reference evidence="3" key="1">
    <citation type="submission" date="2022-03" db="EMBL/GenBank/DDBJ databases">
        <authorList>
            <person name="Martin C."/>
        </authorList>
    </citation>
    <scope>NUCLEOTIDE SEQUENCE</scope>
</reference>
<dbReference type="SUPFAM" id="SSF49265">
    <property type="entry name" value="Fibronectin type III"/>
    <property type="match status" value="1"/>
</dbReference>
<evidence type="ECO:0000256" key="1">
    <source>
        <dbReference type="SAM" id="MobiDB-lite"/>
    </source>
</evidence>
<dbReference type="PROSITE" id="PS50853">
    <property type="entry name" value="FN3"/>
    <property type="match status" value="1"/>
</dbReference>
<dbReference type="Pfam" id="PF00041">
    <property type="entry name" value="fn3"/>
    <property type="match status" value="1"/>
</dbReference>
<dbReference type="Proteomes" id="UP000749559">
    <property type="component" value="Unassembled WGS sequence"/>
</dbReference>
<feature type="compositionally biased region" description="Low complexity" evidence="1">
    <location>
        <begin position="645"/>
        <end position="654"/>
    </location>
</feature>
<evidence type="ECO:0000313" key="3">
    <source>
        <dbReference type="EMBL" id="CAH1781621.1"/>
    </source>
</evidence>
<dbReference type="InterPro" id="IPR003961">
    <property type="entry name" value="FN3_dom"/>
</dbReference>
<proteinExistence type="predicted"/>
<evidence type="ECO:0000313" key="4">
    <source>
        <dbReference type="Proteomes" id="UP000749559"/>
    </source>
</evidence>
<keyword evidence="2" id="KW-1133">Transmembrane helix</keyword>
<keyword evidence="4" id="KW-1185">Reference proteome</keyword>
<protein>
    <submittedName>
        <fullName evidence="3">Uncharacterized protein</fullName>
    </submittedName>
</protein>
<gene>
    <name evidence="3" type="ORF">OFUS_LOCUS8181</name>
</gene>
<dbReference type="SMART" id="SM00060">
    <property type="entry name" value="FN3"/>
    <property type="match status" value="1"/>
</dbReference>
<comment type="caution">
    <text evidence="3">The sequence shown here is derived from an EMBL/GenBank/DDBJ whole genome shotgun (WGS) entry which is preliminary data.</text>
</comment>
<feature type="compositionally biased region" description="Low complexity" evidence="1">
    <location>
        <begin position="684"/>
        <end position="695"/>
    </location>
</feature>
<dbReference type="CDD" id="cd00063">
    <property type="entry name" value="FN3"/>
    <property type="match status" value="1"/>
</dbReference>
<feature type="non-terminal residue" evidence="3">
    <location>
        <position position="1"/>
    </location>
</feature>
<dbReference type="AlphaFoldDB" id="A0A8J1Y3H0"/>
<dbReference type="InterPro" id="IPR013783">
    <property type="entry name" value="Ig-like_fold"/>
</dbReference>
<keyword evidence="2" id="KW-0812">Transmembrane</keyword>
<name>A0A8J1Y3H0_OWEFU</name>
<dbReference type="OrthoDB" id="6147633at2759"/>
<accession>A0A8J1Y3H0</accession>
<feature type="region of interest" description="Disordered" evidence="1">
    <location>
        <begin position="633"/>
        <end position="660"/>
    </location>
</feature>
<keyword evidence="2" id="KW-0472">Membrane</keyword>
<evidence type="ECO:0000256" key="2">
    <source>
        <dbReference type="SAM" id="Phobius"/>
    </source>
</evidence>
<dbReference type="Gene3D" id="2.60.40.10">
    <property type="entry name" value="Immunoglobulins"/>
    <property type="match status" value="1"/>
</dbReference>